<name>A0AAU8VIX6_NEILA</name>
<proteinExistence type="predicted"/>
<dbReference type="RefSeq" id="WP_004467964.1">
    <property type="nucleotide sequence ID" value="NZ_CAUJPL010000014.1"/>
</dbReference>
<organism evidence="1 2">
    <name type="scientific">Neisseria lactamica</name>
    <dbReference type="NCBI Taxonomy" id="486"/>
    <lineage>
        <taxon>Bacteria</taxon>
        <taxon>Pseudomonadati</taxon>
        <taxon>Pseudomonadota</taxon>
        <taxon>Betaproteobacteria</taxon>
        <taxon>Neisseriales</taxon>
        <taxon>Neisseriaceae</taxon>
        <taxon>Neisseria</taxon>
    </lineage>
</organism>
<dbReference type="EMBL" id="CP019894">
    <property type="protein sequence ID" value="ARB05479.1"/>
    <property type="molecule type" value="Genomic_DNA"/>
</dbReference>
<protein>
    <submittedName>
        <fullName evidence="1">Uncharacterized protein</fullName>
    </submittedName>
</protein>
<dbReference type="Proteomes" id="UP000191249">
    <property type="component" value="Chromosome"/>
</dbReference>
<reference evidence="1 2" key="1">
    <citation type="submission" date="2017-03" db="EMBL/GenBank/DDBJ databases">
        <title>N. lactamica Y92-1009 whole genome sequence.</title>
        <authorList>
            <person name="Pandey A.K."/>
            <person name="Read R.C."/>
        </authorList>
    </citation>
    <scope>NUCLEOTIDE SEQUENCE [LARGE SCALE GENOMIC DNA]</scope>
    <source>
        <strain evidence="1 2">Y92-1009</strain>
    </source>
</reference>
<gene>
    <name evidence="1" type="ORF">B2G52_05770</name>
</gene>
<accession>A0AAU8VIX6</accession>
<sequence length="77" mass="8790">MKILSINNQNSTISLIQDEVFVLRAILGEIYAGVCVDAREFEIIHGVGKDEVDDLQKYFNEIYTKMTTWQPVPESLV</sequence>
<evidence type="ECO:0000313" key="2">
    <source>
        <dbReference type="Proteomes" id="UP000191249"/>
    </source>
</evidence>
<evidence type="ECO:0000313" key="1">
    <source>
        <dbReference type="EMBL" id="ARB05479.1"/>
    </source>
</evidence>
<dbReference type="AlphaFoldDB" id="A0AAU8VIX6"/>